<sequence>MDFIKEYINLSDYTVTQQVLFFLDAIFWAVTYILVIYNAIKYKFFGIPIEAAVANVAWELLFSTVFTTNLGLLFVWGIRLWLITDVIMLFYLHKYGRKQVRVPFIFKNFNWVTSVGFFLWGLIIYGFVMQYGDDIGAGTGYILNIIMSTLFIFLILAHPEEKALSFSIAMWKGFGTVFVGVAIFLGDQSSQFVVIIAAITFALDMFYGWLTLNKDKIIEWKKEEILSKAKIEVEEEVGV</sequence>
<dbReference type="EMBL" id="CP034562">
    <property type="protein sequence ID" value="AZQ62331.1"/>
    <property type="molecule type" value="Genomic_DNA"/>
</dbReference>
<feature type="transmembrane region" description="Helical" evidence="5">
    <location>
        <begin position="104"/>
        <end position="128"/>
    </location>
</feature>
<comment type="subcellular location">
    <subcellularLocation>
        <location evidence="1">Membrane</location>
        <topology evidence="1">Multi-pass membrane protein</topology>
    </subcellularLocation>
</comment>
<evidence type="ECO:0000256" key="5">
    <source>
        <dbReference type="SAM" id="Phobius"/>
    </source>
</evidence>
<dbReference type="KEGG" id="fll:EI427_08790"/>
<feature type="transmembrane region" description="Helical" evidence="5">
    <location>
        <begin position="20"/>
        <end position="40"/>
    </location>
</feature>
<evidence type="ECO:0000256" key="3">
    <source>
        <dbReference type="ARBA" id="ARBA00022989"/>
    </source>
</evidence>
<organism evidence="6 7">
    <name type="scientific">Flammeovirga pectinis</name>
    <dbReference type="NCBI Taxonomy" id="2494373"/>
    <lineage>
        <taxon>Bacteria</taxon>
        <taxon>Pseudomonadati</taxon>
        <taxon>Bacteroidota</taxon>
        <taxon>Cytophagia</taxon>
        <taxon>Cytophagales</taxon>
        <taxon>Flammeovirgaceae</taxon>
        <taxon>Flammeovirga</taxon>
    </lineage>
</organism>
<keyword evidence="2 5" id="KW-0812">Transmembrane</keyword>
<dbReference type="GO" id="GO:0016020">
    <property type="term" value="C:membrane"/>
    <property type="evidence" value="ECO:0007669"/>
    <property type="project" value="UniProtKB-SubCell"/>
</dbReference>
<proteinExistence type="predicted"/>
<evidence type="ECO:0000313" key="6">
    <source>
        <dbReference type="EMBL" id="AZQ62331.1"/>
    </source>
</evidence>
<feature type="transmembrane region" description="Helical" evidence="5">
    <location>
        <begin position="140"/>
        <end position="157"/>
    </location>
</feature>
<dbReference type="PANTHER" id="PTHR42038:SF2">
    <property type="entry name" value="TERPENE CYCLASE AUSL"/>
    <property type="match status" value="1"/>
</dbReference>
<reference evidence="6 7" key="1">
    <citation type="submission" date="2018-12" db="EMBL/GenBank/DDBJ databases">
        <title>Flammeovirga pectinis sp. nov., isolated from the gut of the Korean scallop, Patinopecten yessoensis.</title>
        <authorList>
            <person name="Bae J.-W."/>
            <person name="Jeong Y.-S."/>
            <person name="Kang W."/>
        </authorList>
    </citation>
    <scope>NUCLEOTIDE SEQUENCE [LARGE SCALE GENOMIC DNA]</scope>
    <source>
        <strain evidence="6 7">L12M1</strain>
    </source>
</reference>
<dbReference type="Pfam" id="PF25129">
    <property type="entry name" value="Pyr4-TMTC"/>
    <property type="match status" value="1"/>
</dbReference>
<accession>A0A3S9P2B5</accession>
<name>A0A3S9P2B5_9BACT</name>
<feature type="transmembrane region" description="Helical" evidence="5">
    <location>
        <begin position="192"/>
        <end position="212"/>
    </location>
</feature>
<keyword evidence="7" id="KW-1185">Reference proteome</keyword>
<dbReference type="AlphaFoldDB" id="A0A3S9P2B5"/>
<dbReference type="GO" id="GO:0016829">
    <property type="term" value="F:lyase activity"/>
    <property type="evidence" value="ECO:0007669"/>
    <property type="project" value="InterPro"/>
</dbReference>
<feature type="transmembrane region" description="Helical" evidence="5">
    <location>
        <begin position="73"/>
        <end position="92"/>
    </location>
</feature>
<keyword evidence="4 5" id="KW-0472">Membrane</keyword>
<evidence type="ECO:0000313" key="7">
    <source>
        <dbReference type="Proteomes" id="UP000267268"/>
    </source>
</evidence>
<dbReference type="PANTHER" id="PTHR42038">
    <property type="match status" value="1"/>
</dbReference>
<feature type="transmembrane region" description="Helical" evidence="5">
    <location>
        <begin position="47"/>
        <end position="67"/>
    </location>
</feature>
<evidence type="ECO:0000256" key="1">
    <source>
        <dbReference type="ARBA" id="ARBA00004141"/>
    </source>
</evidence>
<dbReference type="Proteomes" id="UP000267268">
    <property type="component" value="Chromosome 1"/>
</dbReference>
<dbReference type="RefSeq" id="WP_126613727.1">
    <property type="nucleotide sequence ID" value="NZ_CP034562.1"/>
</dbReference>
<gene>
    <name evidence="6" type="ORF">EI427_08790</name>
</gene>
<evidence type="ECO:0000256" key="4">
    <source>
        <dbReference type="ARBA" id="ARBA00023136"/>
    </source>
</evidence>
<evidence type="ECO:0000256" key="2">
    <source>
        <dbReference type="ARBA" id="ARBA00022692"/>
    </source>
</evidence>
<keyword evidence="3 5" id="KW-1133">Transmembrane helix</keyword>
<protein>
    <submittedName>
        <fullName evidence="6">Uncharacterized protein</fullName>
    </submittedName>
</protein>
<dbReference type="InterPro" id="IPR039020">
    <property type="entry name" value="PaxB-like"/>
</dbReference>
<feature type="transmembrane region" description="Helical" evidence="5">
    <location>
        <begin position="169"/>
        <end position="186"/>
    </location>
</feature>
<dbReference type="OrthoDB" id="821476at2"/>